<name>A0A402A273_9CHLR</name>
<protein>
    <submittedName>
        <fullName evidence="1">Uncharacterized protein</fullName>
    </submittedName>
</protein>
<accession>A0A402A273</accession>
<dbReference type="Proteomes" id="UP000287352">
    <property type="component" value="Unassembled WGS sequence"/>
</dbReference>
<organism evidence="1 2">
    <name type="scientific">Tengunoibacter tsumagoiensis</name>
    <dbReference type="NCBI Taxonomy" id="2014871"/>
    <lineage>
        <taxon>Bacteria</taxon>
        <taxon>Bacillati</taxon>
        <taxon>Chloroflexota</taxon>
        <taxon>Ktedonobacteria</taxon>
        <taxon>Ktedonobacterales</taxon>
        <taxon>Dictyobacteraceae</taxon>
        <taxon>Tengunoibacter</taxon>
    </lineage>
</organism>
<dbReference type="AlphaFoldDB" id="A0A402A273"/>
<sequence>MVPSVVMTDEYIIQLDPLQEDSLRFIHIESKNTFVLTGAEAFDMLSLMYRHQGELRAIRTGSPFI</sequence>
<proteinExistence type="predicted"/>
<keyword evidence="2" id="KW-1185">Reference proteome</keyword>
<gene>
    <name evidence="1" type="ORF">KTT_30080</name>
</gene>
<evidence type="ECO:0000313" key="2">
    <source>
        <dbReference type="Proteomes" id="UP000287352"/>
    </source>
</evidence>
<dbReference type="EMBL" id="BIFR01000001">
    <property type="protein sequence ID" value="GCE13149.1"/>
    <property type="molecule type" value="Genomic_DNA"/>
</dbReference>
<reference evidence="2" key="1">
    <citation type="submission" date="2018-12" db="EMBL/GenBank/DDBJ databases">
        <title>Tengunoibacter tsumagoiensis gen. nov., sp. nov., Dictyobacter kobayashii sp. nov., D. alpinus sp. nov., and D. joshuensis sp. nov. and description of Dictyobacteraceae fam. nov. within the order Ktedonobacterales isolated from Tengu-no-mugimeshi.</title>
        <authorList>
            <person name="Wang C.M."/>
            <person name="Zheng Y."/>
            <person name="Sakai Y."/>
            <person name="Toyoda A."/>
            <person name="Minakuchi Y."/>
            <person name="Abe K."/>
            <person name="Yokota A."/>
            <person name="Yabe S."/>
        </authorList>
    </citation>
    <scope>NUCLEOTIDE SEQUENCE [LARGE SCALE GENOMIC DNA]</scope>
    <source>
        <strain evidence="2">Uno3</strain>
    </source>
</reference>
<dbReference type="RefSeq" id="WP_126580702.1">
    <property type="nucleotide sequence ID" value="NZ_BIFR01000001.1"/>
</dbReference>
<evidence type="ECO:0000313" key="1">
    <source>
        <dbReference type="EMBL" id="GCE13149.1"/>
    </source>
</evidence>
<comment type="caution">
    <text evidence="1">The sequence shown here is derived from an EMBL/GenBank/DDBJ whole genome shotgun (WGS) entry which is preliminary data.</text>
</comment>